<evidence type="ECO:0000313" key="1">
    <source>
        <dbReference type="EMBL" id="CAL1689533.1"/>
    </source>
</evidence>
<dbReference type="EMBL" id="OZ034832">
    <property type="protein sequence ID" value="CAL1689533.1"/>
    <property type="molecule type" value="Genomic_DNA"/>
</dbReference>
<protein>
    <submittedName>
        <fullName evidence="1">Uncharacterized protein</fullName>
    </submittedName>
</protein>
<keyword evidence="2" id="KW-1185">Reference proteome</keyword>
<organism evidence="1 2">
    <name type="scientific">Lasius platythorax</name>
    <dbReference type="NCBI Taxonomy" id="488582"/>
    <lineage>
        <taxon>Eukaryota</taxon>
        <taxon>Metazoa</taxon>
        <taxon>Ecdysozoa</taxon>
        <taxon>Arthropoda</taxon>
        <taxon>Hexapoda</taxon>
        <taxon>Insecta</taxon>
        <taxon>Pterygota</taxon>
        <taxon>Neoptera</taxon>
        <taxon>Endopterygota</taxon>
        <taxon>Hymenoptera</taxon>
        <taxon>Apocrita</taxon>
        <taxon>Aculeata</taxon>
        <taxon>Formicoidea</taxon>
        <taxon>Formicidae</taxon>
        <taxon>Formicinae</taxon>
        <taxon>Lasius</taxon>
        <taxon>Lasius</taxon>
    </lineage>
</organism>
<gene>
    <name evidence="1" type="ORF">LPLAT_LOCUS14441</name>
</gene>
<proteinExistence type="predicted"/>
<dbReference type="AlphaFoldDB" id="A0AAV2PDB1"/>
<evidence type="ECO:0000313" key="2">
    <source>
        <dbReference type="Proteomes" id="UP001497644"/>
    </source>
</evidence>
<reference evidence="1" key="1">
    <citation type="submission" date="2024-04" db="EMBL/GenBank/DDBJ databases">
        <authorList>
            <consortium name="Molecular Ecology Group"/>
        </authorList>
    </citation>
    <scope>NUCLEOTIDE SEQUENCE</scope>
</reference>
<name>A0AAV2PDB1_9HYME</name>
<accession>A0AAV2PDB1</accession>
<sequence>MDSISSCLLIFLAERPCNCARLSRVITHKDNSCGSSSIECGCREAKISADGFISSDPLKRSIRSRTSDHGLFRKQELETRAVGRLRITDNNTANEILPDDLPGLDSSIGCRVRDIVVSQE</sequence>
<dbReference type="Proteomes" id="UP001497644">
    <property type="component" value="Chromosome 9"/>
</dbReference>